<feature type="compositionally biased region" description="Low complexity" evidence="1">
    <location>
        <begin position="323"/>
        <end position="340"/>
    </location>
</feature>
<feature type="region of interest" description="Disordered" evidence="1">
    <location>
        <begin position="198"/>
        <end position="503"/>
    </location>
</feature>
<feature type="region of interest" description="Disordered" evidence="1">
    <location>
        <begin position="815"/>
        <end position="840"/>
    </location>
</feature>
<evidence type="ECO:0000313" key="2">
    <source>
        <dbReference type="EMBL" id="KAK4100851.1"/>
    </source>
</evidence>
<reference evidence="2" key="1">
    <citation type="journal article" date="2023" name="Mol. Phylogenet. Evol.">
        <title>Genome-scale phylogeny and comparative genomics of the fungal order Sordariales.</title>
        <authorList>
            <person name="Hensen N."/>
            <person name="Bonometti L."/>
            <person name="Westerberg I."/>
            <person name="Brannstrom I.O."/>
            <person name="Guillou S."/>
            <person name="Cros-Aarteil S."/>
            <person name="Calhoun S."/>
            <person name="Haridas S."/>
            <person name="Kuo A."/>
            <person name="Mondo S."/>
            <person name="Pangilinan J."/>
            <person name="Riley R."/>
            <person name="LaButti K."/>
            <person name="Andreopoulos B."/>
            <person name="Lipzen A."/>
            <person name="Chen C."/>
            <person name="Yan M."/>
            <person name="Daum C."/>
            <person name="Ng V."/>
            <person name="Clum A."/>
            <person name="Steindorff A."/>
            <person name="Ohm R.A."/>
            <person name="Martin F."/>
            <person name="Silar P."/>
            <person name="Natvig D.O."/>
            <person name="Lalanne C."/>
            <person name="Gautier V."/>
            <person name="Ament-Velasquez S.L."/>
            <person name="Kruys A."/>
            <person name="Hutchinson M.I."/>
            <person name="Powell A.J."/>
            <person name="Barry K."/>
            <person name="Miller A.N."/>
            <person name="Grigoriev I.V."/>
            <person name="Debuchy R."/>
            <person name="Gladieux P."/>
            <person name="Hiltunen Thoren M."/>
            <person name="Johannesson H."/>
        </authorList>
    </citation>
    <scope>NUCLEOTIDE SEQUENCE</scope>
    <source>
        <strain evidence="2">CBS 757.83</strain>
    </source>
</reference>
<feature type="compositionally biased region" description="Polar residues" evidence="1">
    <location>
        <begin position="415"/>
        <end position="427"/>
    </location>
</feature>
<dbReference type="EMBL" id="MU863638">
    <property type="protein sequence ID" value="KAK4100851.1"/>
    <property type="molecule type" value="Genomic_DNA"/>
</dbReference>
<sequence>MAGGGAPRLDPAANASLMSSLTQEELGEMREYSKLLQFRDQIINGTHPRIKPPHLPGKAAQAQKPPSAPASSTPAVPPPSQLAAAKRAAVNSGRPVVDNLQSYQANQQRAQVAMPPTVPGLGTLSRASGKPEINPVLLEKSDDLIKAEIQLQRQRVERGLKEQLEQRRTANKASEQLAELDVADIMAKALSLVHATHPVQPTDDTAANASTSNDSADDDTFYSSRHDTPEPNVASRLPNESEDEEMKEGSPYEPELDLEPVVPAQAQPAPLPAQAELNRGGVQPRQLLSHPAPVETAPAAATSVPGLSIAASSSARSYQPQVAEASGAAQSSSGSFSEDSGGTRRAHDATRNERLLDQALAREPPVVRGHNLSPLAPQPTHVVQPAVARESQLVSSEQGGRPQAAPAQVTALRKQPSNGSSPESSPHGSRAEKKKNKKKKRKADRIAAEAAASPYIKPEPRSPSPLTPPYARPHKRQRYSQQQPLEIHDDEPRYDQPLRVEEGYQERYQPRIVRQERVVGYERADDYRPRDGEAPVLVTPPRYERVYYDDYRPPQPTGYQAGPESAQYVAREVRTVRPAPRLVEGPYEDGATYYRDIRAPSRVSVRPTAYAERSQSPVGYERPPAAAMPPPRAPPRRVIVDAFGREYLEPARPATVVREEVVAEPRGPYERVMAPRSISRRPEPLDDDAVIYHSSSPAYAAPRRVVTQPEYAYREQAGPGNNPMGHPPAEYLPSRPEPARDYMARPASVRPHRDPARYDADPPSYERLPLALDDRPPPPPRDFYRAASARPMAAAPEGAPTLARYEVPVAYERRLGPDDDPMQGYRSASVRPPARGGTSTVTNTAAAAVRYEAPPAPSAPREYEYADPARRVEYVPAASVPAPGPATDHASPAGYHPHHQYQQQHHHQQEVGGGRREAMAPPPAPLGRGFSVVSGGGGEVGQVGRGQQVMNEERYYGRAVPVHQQGREEEVVYLERGYR</sequence>
<feature type="compositionally biased region" description="Basic and acidic residues" evidence="1">
    <location>
        <begin position="751"/>
        <end position="760"/>
    </location>
</feature>
<keyword evidence="3" id="KW-1185">Reference proteome</keyword>
<feature type="compositionally biased region" description="Low complexity" evidence="1">
    <location>
        <begin position="259"/>
        <end position="277"/>
    </location>
</feature>
<reference evidence="2" key="2">
    <citation type="submission" date="2023-05" db="EMBL/GenBank/DDBJ databases">
        <authorList>
            <consortium name="Lawrence Berkeley National Laboratory"/>
            <person name="Steindorff A."/>
            <person name="Hensen N."/>
            <person name="Bonometti L."/>
            <person name="Westerberg I."/>
            <person name="Brannstrom I.O."/>
            <person name="Guillou S."/>
            <person name="Cros-Aarteil S."/>
            <person name="Calhoun S."/>
            <person name="Haridas S."/>
            <person name="Kuo A."/>
            <person name="Mondo S."/>
            <person name="Pangilinan J."/>
            <person name="Riley R."/>
            <person name="Labutti K."/>
            <person name="Andreopoulos B."/>
            <person name="Lipzen A."/>
            <person name="Chen C."/>
            <person name="Yanf M."/>
            <person name="Daum C."/>
            <person name="Ng V."/>
            <person name="Clum A."/>
            <person name="Ohm R."/>
            <person name="Martin F."/>
            <person name="Silar P."/>
            <person name="Natvig D."/>
            <person name="Lalanne C."/>
            <person name="Gautier V."/>
            <person name="Ament-Velasquez S.L."/>
            <person name="Kruys A."/>
            <person name="Hutchinson M.I."/>
            <person name="Powell A.J."/>
            <person name="Barry K."/>
            <person name="Miller A.N."/>
            <person name="Grigoriev I.V."/>
            <person name="Debuchy R."/>
            <person name="Gladieux P."/>
            <person name="Thoren M.H."/>
            <person name="Johannesson H."/>
        </authorList>
    </citation>
    <scope>NUCLEOTIDE SEQUENCE</scope>
    <source>
        <strain evidence="2">CBS 757.83</strain>
    </source>
</reference>
<name>A0AAN6Q148_9PEZI</name>
<gene>
    <name evidence="2" type="ORF">N658DRAFT_507521</name>
</gene>
<feature type="compositionally biased region" description="Low complexity" evidence="1">
    <location>
        <begin position="202"/>
        <end position="214"/>
    </location>
</feature>
<feature type="compositionally biased region" description="Basic and acidic residues" evidence="1">
    <location>
        <begin position="341"/>
        <end position="356"/>
    </location>
</feature>
<proteinExistence type="predicted"/>
<feature type="compositionally biased region" description="Basic and acidic residues" evidence="1">
    <location>
        <begin position="486"/>
        <end position="503"/>
    </location>
</feature>
<protein>
    <submittedName>
        <fullName evidence="2">Uncharacterized protein</fullName>
    </submittedName>
</protein>
<feature type="compositionally biased region" description="Polar residues" evidence="1">
    <location>
        <begin position="310"/>
        <end position="320"/>
    </location>
</feature>
<feature type="region of interest" description="Disordered" evidence="1">
    <location>
        <begin position="43"/>
        <end position="93"/>
    </location>
</feature>
<feature type="compositionally biased region" description="Low complexity" evidence="1">
    <location>
        <begin position="291"/>
        <end position="305"/>
    </location>
</feature>
<accession>A0AAN6Q148</accession>
<organism evidence="2 3">
    <name type="scientific">Parathielavia hyrcaniae</name>
    <dbReference type="NCBI Taxonomy" id="113614"/>
    <lineage>
        <taxon>Eukaryota</taxon>
        <taxon>Fungi</taxon>
        <taxon>Dikarya</taxon>
        <taxon>Ascomycota</taxon>
        <taxon>Pezizomycotina</taxon>
        <taxon>Sordariomycetes</taxon>
        <taxon>Sordariomycetidae</taxon>
        <taxon>Sordariales</taxon>
        <taxon>Chaetomiaceae</taxon>
        <taxon>Parathielavia</taxon>
    </lineage>
</organism>
<feature type="region of interest" description="Disordered" evidence="1">
    <location>
        <begin position="547"/>
        <end position="566"/>
    </location>
</feature>
<feature type="compositionally biased region" description="Basic residues" evidence="1">
    <location>
        <begin position="432"/>
        <end position="443"/>
    </location>
</feature>
<feature type="compositionally biased region" description="Low complexity" evidence="1">
    <location>
        <begin position="59"/>
        <end position="74"/>
    </location>
</feature>
<feature type="region of interest" description="Disordered" evidence="1">
    <location>
        <begin position="881"/>
        <end position="943"/>
    </location>
</feature>
<dbReference type="AlphaFoldDB" id="A0AAN6Q148"/>
<evidence type="ECO:0000256" key="1">
    <source>
        <dbReference type="SAM" id="MobiDB-lite"/>
    </source>
</evidence>
<dbReference type="Proteomes" id="UP001305647">
    <property type="component" value="Unassembled WGS sequence"/>
</dbReference>
<comment type="caution">
    <text evidence="2">The sequence shown here is derived from an EMBL/GenBank/DDBJ whole genome shotgun (WGS) entry which is preliminary data.</text>
</comment>
<feature type="compositionally biased region" description="Pro residues" evidence="1">
    <location>
        <begin position="461"/>
        <end position="471"/>
    </location>
</feature>
<feature type="compositionally biased region" description="Gly residues" evidence="1">
    <location>
        <begin position="934"/>
        <end position="943"/>
    </location>
</feature>
<evidence type="ECO:0000313" key="3">
    <source>
        <dbReference type="Proteomes" id="UP001305647"/>
    </source>
</evidence>
<feature type="compositionally biased region" description="Basic and acidic residues" evidence="1">
    <location>
        <begin position="907"/>
        <end position="918"/>
    </location>
</feature>
<feature type="region of interest" description="Disordered" evidence="1">
    <location>
        <begin position="604"/>
        <end position="636"/>
    </location>
</feature>
<feature type="region of interest" description="Disordered" evidence="1">
    <location>
        <begin position="701"/>
        <end position="792"/>
    </location>
</feature>